<evidence type="ECO:0000256" key="1">
    <source>
        <dbReference type="SAM" id="MobiDB-lite"/>
    </source>
</evidence>
<dbReference type="InterPro" id="IPR057451">
    <property type="entry name" value="BRWD/PHIP_AD"/>
</dbReference>
<accession>A0AAU9LYA6</accession>
<dbReference type="GO" id="GO:0005634">
    <property type="term" value="C:nucleus"/>
    <property type="evidence" value="ECO:0007669"/>
    <property type="project" value="TreeGrafter"/>
</dbReference>
<feature type="region of interest" description="Disordered" evidence="1">
    <location>
        <begin position="119"/>
        <end position="167"/>
    </location>
</feature>
<name>A0AAU9LYA6_9ASTR</name>
<comment type="caution">
    <text evidence="3">The sequence shown here is derived from an EMBL/GenBank/DDBJ whole genome shotgun (WGS) entry which is preliminary data.</text>
</comment>
<dbReference type="Proteomes" id="UP001157418">
    <property type="component" value="Unassembled WGS sequence"/>
</dbReference>
<dbReference type="EMBL" id="CAKMRJ010000113">
    <property type="protein sequence ID" value="CAH1418286.1"/>
    <property type="molecule type" value="Genomic_DNA"/>
</dbReference>
<dbReference type="GO" id="GO:0006357">
    <property type="term" value="P:regulation of transcription by RNA polymerase II"/>
    <property type="evidence" value="ECO:0007669"/>
    <property type="project" value="TreeGrafter"/>
</dbReference>
<feature type="compositionally biased region" description="Polar residues" evidence="1">
    <location>
        <begin position="140"/>
        <end position="153"/>
    </location>
</feature>
<reference evidence="3 4" key="1">
    <citation type="submission" date="2022-01" db="EMBL/GenBank/DDBJ databases">
        <authorList>
            <person name="Xiong W."/>
            <person name="Schranz E."/>
        </authorList>
    </citation>
    <scope>NUCLEOTIDE SEQUENCE [LARGE SCALE GENOMIC DNA]</scope>
</reference>
<dbReference type="PANTHER" id="PTHR16266">
    <property type="entry name" value="WD REPEAT DOMAIN 9"/>
    <property type="match status" value="1"/>
</dbReference>
<evidence type="ECO:0000313" key="3">
    <source>
        <dbReference type="EMBL" id="CAH1418286.1"/>
    </source>
</evidence>
<gene>
    <name evidence="3" type="ORF">LVIROSA_LOCUS5889</name>
</gene>
<evidence type="ECO:0000313" key="4">
    <source>
        <dbReference type="Proteomes" id="UP001157418"/>
    </source>
</evidence>
<evidence type="ECO:0000259" key="2">
    <source>
        <dbReference type="Pfam" id="PF25313"/>
    </source>
</evidence>
<dbReference type="GO" id="GO:0007010">
    <property type="term" value="P:cytoskeleton organization"/>
    <property type="evidence" value="ECO:0007669"/>
    <property type="project" value="TreeGrafter"/>
</dbReference>
<sequence length="167" mass="18805">MWSMNIIQEYCIRRSSSERGTWILFKGNSIKDVDICSVDDVVYATFLGSGESYCKIKLKFTDPSSGVFGKTFKLTLPELVDFPDFLVERSRYDASIERKWTTGDKCFVWWRNVEGGGNEADDVEPNHQSSWELHPHKDTTTSQWEQPPSSFILTSGGVSGSIDSGDG</sequence>
<dbReference type="AlphaFoldDB" id="A0AAU9LYA6"/>
<keyword evidence="4" id="KW-1185">Reference proteome</keyword>
<organism evidence="3 4">
    <name type="scientific">Lactuca virosa</name>
    <dbReference type="NCBI Taxonomy" id="75947"/>
    <lineage>
        <taxon>Eukaryota</taxon>
        <taxon>Viridiplantae</taxon>
        <taxon>Streptophyta</taxon>
        <taxon>Embryophyta</taxon>
        <taxon>Tracheophyta</taxon>
        <taxon>Spermatophyta</taxon>
        <taxon>Magnoliopsida</taxon>
        <taxon>eudicotyledons</taxon>
        <taxon>Gunneridae</taxon>
        <taxon>Pentapetalae</taxon>
        <taxon>asterids</taxon>
        <taxon>campanulids</taxon>
        <taxon>Asterales</taxon>
        <taxon>Asteraceae</taxon>
        <taxon>Cichorioideae</taxon>
        <taxon>Cichorieae</taxon>
        <taxon>Lactucinae</taxon>
        <taxon>Lactuca</taxon>
    </lineage>
</organism>
<dbReference type="GO" id="GO:0008360">
    <property type="term" value="P:regulation of cell shape"/>
    <property type="evidence" value="ECO:0007669"/>
    <property type="project" value="TreeGrafter"/>
</dbReference>
<dbReference type="Pfam" id="PF25313">
    <property type="entry name" value="BRWD_AD"/>
    <property type="match status" value="1"/>
</dbReference>
<protein>
    <recommendedName>
        <fullName evidence="2">BRWD/PHIP ancillary-like domain-containing protein</fullName>
    </recommendedName>
</protein>
<dbReference type="InterPro" id="IPR052060">
    <property type="entry name" value="Bromo_WD_repeat"/>
</dbReference>
<dbReference type="PANTHER" id="PTHR16266:SF38">
    <property type="entry name" value="TRANSCRIPTION FACTOR WD40-LIKE FAMILY"/>
    <property type="match status" value="1"/>
</dbReference>
<feature type="domain" description="BRWD/PHIP ancillary-like" evidence="2">
    <location>
        <begin position="10"/>
        <end position="113"/>
    </location>
</feature>
<proteinExistence type="predicted"/>